<dbReference type="Gene3D" id="2.60.40.4120">
    <property type="match status" value="1"/>
</dbReference>
<name>A0A9Q4WTT1_9BACT</name>
<proteinExistence type="predicted"/>
<evidence type="ECO:0000313" key="4">
    <source>
        <dbReference type="Proteomes" id="UP000482671"/>
    </source>
</evidence>
<dbReference type="AlphaFoldDB" id="A0A9Q4WTT1"/>
<dbReference type="InterPro" id="IPR054460">
    <property type="entry name" value="DUF5018-rel"/>
</dbReference>
<dbReference type="Proteomes" id="UP000482671">
    <property type="component" value="Unassembled WGS sequence"/>
</dbReference>
<comment type="caution">
    <text evidence="3">The sequence shown here is derived from an EMBL/GenBank/DDBJ whole genome shotgun (WGS) entry which is preliminary data.</text>
</comment>
<evidence type="ECO:0000259" key="2">
    <source>
        <dbReference type="Pfam" id="PF22243"/>
    </source>
</evidence>
<dbReference type="EMBL" id="WNDD01000013">
    <property type="protein sequence ID" value="MTV02389.1"/>
    <property type="molecule type" value="Genomic_DNA"/>
</dbReference>
<evidence type="ECO:0000313" key="3">
    <source>
        <dbReference type="EMBL" id="MTV02389.1"/>
    </source>
</evidence>
<organism evidence="3 4">
    <name type="scientific">Parabacteroides merdae</name>
    <dbReference type="NCBI Taxonomy" id="46503"/>
    <lineage>
        <taxon>Bacteria</taxon>
        <taxon>Pseudomonadati</taxon>
        <taxon>Bacteroidota</taxon>
        <taxon>Bacteroidia</taxon>
        <taxon>Bacteroidales</taxon>
        <taxon>Tannerellaceae</taxon>
        <taxon>Parabacteroides</taxon>
    </lineage>
</organism>
<sequence length="155" mass="16871">MKKYFNIIVILFLAICCSSCLDANLEELDTYEGKEITAVVGVYHRYYDDSYIHNGSGEQAVKQANLSVADILIDKEAGTCTFSVSVPGNFPKGEAEKVSSQALVVIVNISTAAIVSPIEGAPQFGKPGDWSKPNRYKVKAANGDEQIWTVSLTFK</sequence>
<feature type="signal peptide" evidence="1">
    <location>
        <begin position="1"/>
        <end position="23"/>
    </location>
</feature>
<reference evidence="3 4" key="1">
    <citation type="journal article" date="2019" name="Nat. Med.">
        <title>A library of human gut bacterial isolates paired with longitudinal multiomics data enables mechanistic microbiome research.</title>
        <authorList>
            <person name="Poyet M."/>
            <person name="Groussin M."/>
            <person name="Gibbons S.M."/>
            <person name="Avila-Pacheco J."/>
            <person name="Jiang X."/>
            <person name="Kearney S.M."/>
            <person name="Perrotta A.R."/>
            <person name="Berdy B."/>
            <person name="Zhao S."/>
            <person name="Lieberman T.D."/>
            <person name="Swanson P.K."/>
            <person name="Smith M."/>
            <person name="Roesemann S."/>
            <person name="Alexander J.E."/>
            <person name="Rich S.A."/>
            <person name="Livny J."/>
            <person name="Vlamakis H."/>
            <person name="Clish C."/>
            <person name="Bullock K."/>
            <person name="Deik A."/>
            <person name="Scott J."/>
            <person name="Pierce K.A."/>
            <person name="Xavier R.J."/>
            <person name="Alm E.J."/>
        </authorList>
    </citation>
    <scope>NUCLEOTIDE SEQUENCE [LARGE SCALE GENOMIC DNA]</scope>
    <source>
        <strain evidence="3 4">BIOML-A11</strain>
    </source>
</reference>
<feature type="chain" id="PRO_5040394378" description="DUF5018 domain-containing protein" evidence="1">
    <location>
        <begin position="24"/>
        <end position="155"/>
    </location>
</feature>
<protein>
    <recommendedName>
        <fullName evidence="2">DUF5018 domain-containing protein</fullName>
    </recommendedName>
</protein>
<feature type="domain" description="DUF5018" evidence="2">
    <location>
        <begin position="40"/>
        <end position="150"/>
    </location>
</feature>
<evidence type="ECO:0000256" key="1">
    <source>
        <dbReference type="SAM" id="SignalP"/>
    </source>
</evidence>
<gene>
    <name evidence="3" type="ORF">GME02_12145</name>
</gene>
<keyword evidence="1" id="KW-0732">Signal</keyword>
<dbReference type="Pfam" id="PF22243">
    <property type="entry name" value="DUF5018-rel"/>
    <property type="match status" value="1"/>
</dbReference>
<dbReference type="RefSeq" id="WP_155162858.1">
    <property type="nucleotide sequence ID" value="NZ_WKLI01000027.1"/>
</dbReference>
<accession>A0A9Q4WTT1</accession>